<dbReference type="InterPro" id="IPR001441">
    <property type="entry name" value="UPP_synth-like"/>
</dbReference>
<dbReference type="Proteomes" id="UP000230729">
    <property type="component" value="Unassembled WGS sequence"/>
</dbReference>
<dbReference type="CDD" id="cd00475">
    <property type="entry name" value="Cis_IPPS"/>
    <property type="match status" value="1"/>
</dbReference>
<keyword evidence="3" id="KW-0479">Metal-binding</keyword>
<feature type="binding site" evidence="3">
    <location>
        <position position="206"/>
    </location>
    <ligand>
        <name>Mg(2+)</name>
        <dbReference type="ChEBI" id="CHEBI:18420"/>
    </ligand>
</feature>
<dbReference type="Gene3D" id="3.40.1180.10">
    <property type="entry name" value="Decaprenyl diphosphate synthase-like"/>
    <property type="match status" value="1"/>
</dbReference>
<accession>A0A2G9ZM01</accession>
<feature type="active site" evidence="3">
    <location>
        <position position="23"/>
    </location>
</feature>
<keyword evidence="3" id="KW-0460">Magnesium</keyword>
<dbReference type="PROSITE" id="PS01066">
    <property type="entry name" value="UPP_SYNTHASE"/>
    <property type="match status" value="1"/>
</dbReference>
<feature type="binding site" evidence="3">
    <location>
        <begin position="24"/>
        <end position="27"/>
    </location>
    <ligand>
        <name>substrate</name>
    </ligand>
</feature>
<proteinExistence type="inferred from homology"/>
<dbReference type="GO" id="GO:0000287">
    <property type="term" value="F:magnesium ion binding"/>
    <property type="evidence" value="ECO:0007669"/>
    <property type="project" value="UniProtKB-UniRule"/>
</dbReference>
<dbReference type="SUPFAM" id="SSF64005">
    <property type="entry name" value="Undecaprenyl diphosphate synthase"/>
    <property type="match status" value="1"/>
</dbReference>
<sequence length="241" mass="27899">MLAVPAKKEEKKEIPHHIGIIMDGNRRWAKERNLPAYEGHSRGFLKLKQVPDWFFRQGVKLLSFYCFSTENWQREAQEVNYLMKIMADALNSHLSDFQARGYRLFISGRVEELPGDLPELCAEAARATKDGRSGTINLCLNYGGRAEIVDALKKILKNDIQPDQIHEGLIKKYLYHGDLPDPDLIIRTSGEQRLSGFLLWQSVYSELFFLKKYWPDFEESDVELALAEYSRRQRRFGGNGQ</sequence>
<name>A0A2G9ZM01_9BACT</name>
<protein>
    <recommendedName>
        <fullName evidence="3">Isoprenyl transferase</fullName>
        <ecNumber evidence="3">2.5.1.-</ecNumber>
    </recommendedName>
</protein>
<evidence type="ECO:0000256" key="1">
    <source>
        <dbReference type="ARBA" id="ARBA00022679"/>
    </source>
</evidence>
<organism evidence="4 5">
    <name type="scientific">Candidatus Falkowbacteria bacterium CG23_combo_of_CG06-09_8_20_14_all_49_15</name>
    <dbReference type="NCBI Taxonomy" id="1974572"/>
    <lineage>
        <taxon>Bacteria</taxon>
        <taxon>Candidatus Falkowiibacteriota</taxon>
    </lineage>
</organism>
<comment type="caution">
    <text evidence="4">The sequence shown here is derived from an EMBL/GenBank/DDBJ whole genome shotgun (WGS) entry which is preliminary data.</text>
</comment>
<feature type="active site" description="Proton acceptor" evidence="3">
    <location>
        <position position="71"/>
    </location>
</feature>
<dbReference type="AlphaFoldDB" id="A0A2G9ZM01"/>
<dbReference type="EC" id="2.5.1.-" evidence="3"/>
<dbReference type="GO" id="GO:0016094">
    <property type="term" value="P:polyprenol biosynthetic process"/>
    <property type="evidence" value="ECO:0007669"/>
    <property type="project" value="TreeGrafter"/>
</dbReference>
<evidence type="ECO:0000313" key="5">
    <source>
        <dbReference type="Proteomes" id="UP000230729"/>
    </source>
</evidence>
<dbReference type="PANTHER" id="PTHR10291">
    <property type="entry name" value="DEHYDRODOLICHYL DIPHOSPHATE SYNTHASE FAMILY MEMBER"/>
    <property type="match status" value="1"/>
</dbReference>
<reference evidence="4 5" key="1">
    <citation type="submission" date="2017-09" db="EMBL/GenBank/DDBJ databases">
        <title>Depth-based differentiation of microbial function through sediment-hosted aquifers and enrichment of novel symbionts in the deep terrestrial subsurface.</title>
        <authorList>
            <person name="Probst A.J."/>
            <person name="Ladd B."/>
            <person name="Jarett J.K."/>
            <person name="Geller-Mcgrath D.E."/>
            <person name="Sieber C.M."/>
            <person name="Emerson J.B."/>
            <person name="Anantharaman K."/>
            <person name="Thomas B.C."/>
            <person name="Malmstrom R."/>
            <person name="Stieglmeier M."/>
            <person name="Klingl A."/>
            <person name="Woyke T."/>
            <person name="Ryan C.M."/>
            <person name="Banfield J.F."/>
        </authorList>
    </citation>
    <scope>NUCLEOTIDE SEQUENCE [LARGE SCALE GENOMIC DNA]</scope>
    <source>
        <strain evidence="4">CG23_combo_of_CG06-09_8_20_14_all_49_15</strain>
    </source>
</reference>
<feature type="binding site" evidence="3">
    <location>
        <begin position="68"/>
        <end position="70"/>
    </location>
    <ligand>
        <name>substrate</name>
    </ligand>
</feature>
<feature type="binding site" evidence="3">
    <location>
        <position position="187"/>
    </location>
    <ligand>
        <name>substrate</name>
    </ligand>
</feature>
<feature type="binding site" evidence="3">
    <location>
        <position position="40"/>
    </location>
    <ligand>
        <name>substrate</name>
    </ligand>
</feature>
<evidence type="ECO:0000313" key="4">
    <source>
        <dbReference type="EMBL" id="PIP34213.1"/>
    </source>
</evidence>
<comment type="caution">
    <text evidence="3">Lacks conserved residue(s) required for the propagation of feature annotation.</text>
</comment>
<dbReference type="NCBIfam" id="TIGR00055">
    <property type="entry name" value="uppS"/>
    <property type="match status" value="1"/>
</dbReference>
<dbReference type="InterPro" id="IPR018520">
    <property type="entry name" value="UPP_synth-like_CS"/>
</dbReference>
<feature type="binding site" evidence="3">
    <location>
        <position position="72"/>
    </location>
    <ligand>
        <name>substrate</name>
    </ligand>
</feature>
<feature type="binding site" evidence="3">
    <location>
        <position position="23"/>
    </location>
    <ligand>
        <name>Mg(2+)</name>
        <dbReference type="ChEBI" id="CHEBI:18420"/>
    </ligand>
</feature>
<evidence type="ECO:0000256" key="2">
    <source>
        <dbReference type="ARBA" id="ARBA00038453"/>
    </source>
</evidence>
<comment type="function">
    <text evidence="3">Catalyzes the condensation of isopentenyl diphosphate (IPP) with allylic pyrophosphates generating different type of terpenoids.</text>
</comment>
<feature type="binding site" evidence="3">
    <location>
        <position position="28"/>
    </location>
    <ligand>
        <name>substrate</name>
    </ligand>
</feature>
<dbReference type="InterPro" id="IPR036424">
    <property type="entry name" value="UPP_synth-like_sf"/>
</dbReference>
<evidence type="ECO:0000256" key="3">
    <source>
        <dbReference type="HAMAP-Rule" id="MF_01139"/>
    </source>
</evidence>
<dbReference type="PANTHER" id="PTHR10291:SF43">
    <property type="entry name" value="DEHYDRODOLICHYL DIPHOSPHATE SYNTHASE COMPLEX SUBUNIT DHDDS"/>
    <property type="match status" value="1"/>
</dbReference>
<feature type="binding site" evidence="3">
    <location>
        <position position="74"/>
    </location>
    <ligand>
        <name>substrate</name>
    </ligand>
</feature>
<dbReference type="HAMAP" id="MF_01139">
    <property type="entry name" value="ISPT"/>
    <property type="match status" value="1"/>
</dbReference>
<dbReference type="EMBL" id="PCSD01000002">
    <property type="protein sequence ID" value="PIP34213.1"/>
    <property type="molecule type" value="Genomic_DNA"/>
</dbReference>
<comment type="similarity">
    <text evidence="2">Belongs to the UPP synthase family. Z-FPP synthase subfamily.</text>
</comment>
<dbReference type="Pfam" id="PF01255">
    <property type="entry name" value="Prenyltransf"/>
    <property type="match status" value="1"/>
</dbReference>
<dbReference type="GO" id="GO:0045547">
    <property type="term" value="F:ditrans,polycis-polyprenyl diphosphate synthase [(2E,6E)-farnesyl diphosphate specific] activity"/>
    <property type="evidence" value="ECO:0007669"/>
    <property type="project" value="TreeGrafter"/>
</dbReference>
<comment type="cofactor">
    <cofactor evidence="3">
        <name>Mg(2+)</name>
        <dbReference type="ChEBI" id="CHEBI:18420"/>
    </cofactor>
    <text evidence="3">Binds 2 magnesium ions per subunit.</text>
</comment>
<keyword evidence="1 3" id="KW-0808">Transferase</keyword>
<feature type="binding site" evidence="3">
    <location>
        <begin position="193"/>
        <end position="195"/>
    </location>
    <ligand>
        <name>substrate</name>
    </ligand>
</feature>
<comment type="subunit">
    <text evidence="3">Homodimer.</text>
</comment>
<gene>
    <name evidence="4" type="primary">uppS</name>
    <name evidence="4" type="ORF">COX22_00125</name>
</gene>